<dbReference type="WBParaSite" id="ES5_v2.g12576.t1">
    <property type="protein sequence ID" value="ES5_v2.g12576.t1"/>
    <property type="gene ID" value="ES5_v2.g12576"/>
</dbReference>
<evidence type="ECO:0000313" key="2">
    <source>
        <dbReference type="WBParaSite" id="ES5_v2.g12576.t1"/>
    </source>
</evidence>
<protein>
    <submittedName>
        <fullName evidence="2">3'-5' exonuclease domain-containing protein</fullName>
    </submittedName>
</protein>
<sequence length="607" mass="70871">METLINSTVEEIRDFHINDSFDEFSTCMTEFFSRCAAESLRYATLELIVKTHKSLSTIKDTDYNKTIGKIVNKFESNLKEKDKEFVDEVVSAKVSQSTWEYAWKRCFEIFSKRKKKVSTFSSSINQLFHIREPETDRRKALINGSVRKLLDNDKTFGNGIRWINCFNLETLKEEQFENILYNSFIFEKGRAFVNQLFSTPEDKLRSLKILDDCFARAVTEKVPKSKTEKAFLKAIAVEQLPGLIQRLSHTYGINIEEHKFYACKTIFIQKLKNAYNFMDKYYFELHALEALKDRDEKYKLDFLEVISADKKYAYCWAKHLEISQENMPPFLQNCQHFELDAKKFIQAISKEVSFFVDKDSTEICKFWGKPYKLITVITPAGFDSFVDKYLFNQQPEILGIDCEANGSACLRNSTLTVLQLATPEWICLIDIHVLFNQISKSKWKKFFELIFDPSIIRIGFSFQNDFVFMCNKFSFLPFLIQGKPRKVLCLQKLTNLILENGRDFASVFSDKIDIDSGLAKLSKAVLDIDLDKSLQQSDWTQRPLTQLQKIYAVSDALIVLLIKDEMEKRLEKKLGYSAAKKLINRGFVTYDKDFVNNNRFDNIRRKK</sequence>
<accession>A0AC34F653</accession>
<proteinExistence type="predicted"/>
<dbReference type="Proteomes" id="UP000887579">
    <property type="component" value="Unplaced"/>
</dbReference>
<reference evidence="2" key="1">
    <citation type="submission" date="2022-11" db="UniProtKB">
        <authorList>
            <consortium name="WormBaseParasite"/>
        </authorList>
    </citation>
    <scope>IDENTIFICATION</scope>
</reference>
<organism evidence="1 2">
    <name type="scientific">Panagrolaimus sp. ES5</name>
    <dbReference type="NCBI Taxonomy" id="591445"/>
    <lineage>
        <taxon>Eukaryota</taxon>
        <taxon>Metazoa</taxon>
        <taxon>Ecdysozoa</taxon>
        <taxon>Nematoda</taxon>
        <taxon>Chromadorea</taxon>
        <taxon>Rhabditida</taxon>
        <taxon>Tylenchina</taxon>
        <taxon>Panagrolaimomorpha</taxon>
        <taxon>Panagrolaimoidea</taxon>
        <taxon>Panagrolaimidae</taxon>
        <taxon>Panagrolaimus</taxon>
    </lineage>
</organism>
<evidence type="ECO:0000313" key="1">
    <source>
        <dbReference type="Proteomes" id="UP000887579"/>
    </source>
</evidence>
<name>A0AC34F653_9BILA</name>